<organism evidence="1">
    <name type="scientific">Medicago truncatula</name>
    <name type="common">Barrel medic</name>
    <name type="synonym">Medicago tribuloides</name>
    <dbReference type="NCBI Taxonomy" id="3880"/>
    <lineage>
        <taxon>Eukaryota</taxon>
        <taxon>Viridiplantae</taxon>
        <taxon>Streptophyta</taxon>
        <taxon>Embryophyta</taxon>
        <taxon>Tracheophyta</taxon>
        <taxon>Spermatophyta</taxon>
        <taxon>Magnoliopsida</taxon>
        <taxon>eudicotyledons</taxon>
        <taxon>Gunneridae</taxon>
        <taxon>Pentapetalae</taxon>
        <taxon>rosids</taxon>
        <taxon>fabids</taxon>
        <taxon>Fabales</taxon>
        <taxon>Fabaceae</taxon>
        <taxon>Papilionoideae</taxon>
        <taxon>50 kb inversion clade</taxon>
        <taxon>NPAAA clade</taxon>
        <taxon>Hologalegina</taxon>
        <taxon>IRL clade</taxon>
        <taxon>Trifolieae</taxon>
        <taxon>Medicago</taxon>
    </lineage>
</organism>
<name>A2Q401_MEDTR</name>
<dbReference type="EMBL" id="AC155891">
    <property type="protein sequence ID" value="ABN08351.1"/>
    <property type="molecule type" value="Genomic_DNA"/>
</dbReference>
<evidence type="ECO:0000313" key="1">
    <source>
        <dbReference type="EMBL" id="ABN08351.1"/>
    </source>
</evidence>
<proteinExistence type="predicted"/>
<reference evidence="1" key="2">
    <citation type="submission" date="2007-03" db="EMBL/GenBank/DDBJ databases">
        <authorList>
            <consortium name="The International Medicago Genome Annotation Group"/>
        </authorList>
    </citation>
    <scope>NUCLEOTIDE SEQUENCE</scope>
</reference>
<reference evidence="1" key="1">
    <citation type="submission" date="2005-03" db="EMBL/GenBank/DDBJ databases">
        <authorList>
            <person name="Town C.D."/>
        </authorList>
    </citation>
    <scope>NUCLEOTIDE SEQUENCE</scope>
</reference>
<protein>
    <submittedName>
        <fullName evidence="1">Uncharacterized protein</fullName>
    </submittedName>
</protein>
<dbReference type="AlphaFoldDB" id="A2Q401"/>
<gene>
    <name evidence="1" type="ORF">MtrDRAFT_AC155891g9v1</name>
</gene>
<accession>A2Q401</accession>
<sequence length="34" mass="3844">MQTSKPNSEHKVAHNLIFPCLGKEDDPADPYFTL</sequence>